<dbReference type="GO" id="GO:0005802">
    <property type="term" value="C:trans-Golgi network"/>
    <property type="evidence" value="ECO:0007669"/>
    <property type="project" value="TreeGrafter"/>
</dbReference>
<dbReference type="PANTHER" id="PTHR12817:SF0">
    <property type="entry name" value="GEO08327P1"/>
    <property type="match status" value="1"/>
</dbReference>
<evidence type="ECO:0000256" key="2">
    <source>
        <dbReference type="ARBA" id="ARBA00006218"/>
    </source>
</evidence>
<dbReference type="Gene3D" id="3.30.1380.20">
    <property type="entry name" value="Trafficking protein particle complex subunit 3"/>
    <property type="match status" value="1"/>
</dbReference>
<proteinExistence type="inferred from homology"/>
<dbReference type="InterPro" id="IPR007194">
    <property type="entry name" value="TRAPP_component"/>
</dbReference>
<dbReference type="GO" id="GO:0005801">
    <property type="term" value="C:cis-Golgi network"/>
    <property type="evidence" value="ECO:0007669"/>
    <property type="project" value="TreeGrafter"/>
</dbReference>
<dbReference type="InterPro" id="IPR037992">
    <property type="entry name" value="TRAPPC6/Trs33"/>
</dbReference>
<keyword evidence="3" id="KW-1185">Reference proteome</keyword>
<dbReference type="CDD" id="cd14944">
    <property type="entry name" value="TRAPPC6A_Trs33"/>
    <property type="match status" value="1"/>
</dbReference>
<dbReference type="AlphaFoldDB" id="A0A915I6W8"/>
<dbReference type="Pfam" id="PF04051">
    <property type="entry name" value="TRAPP"/>
    <property type="match status" value="1"/>
</dbReference>
<protein>
    <submittedName>
        <fullName evidence="4">Trafficking protein particle complex subunit 6B</fullName>
    </submittedName>
</protein>
<dbReference type="OMA" id="PACELHY"/>
<dbReference type="InterPro" id="IPR024096">
    <property type="entry name" value="NO_sig/Golgi_transp_ligand-bd"/>
</dbReference>
<dbReference type="WBParaSite" id="nRc.2.0.1.t09884-RA">
    <property type="protein sequence ID" value="nRc.2.0.1.t09884-RA"/>
    <property type="gene ID" value="nRc.2.0.1.g09884"/>
</dbReference>
<dbReference type="SUPFAM" id="SSF111126">
    <property type="entry name" value="Ligand-binding domain in the NO signalling and Golgi transport"/>
    <property type="match status" value="1"/>
</dbReference>
<evidence type="ECO:0000313" key="3">
    <source>
        <dbReference type="Proteomes" id="UP000887565"/>
    </source>
</evidence>
<sequence length="153" mass="17533">MSNIVQYPFEYLHSEIVKFFVDAEASKTRNEPNAVTKLEHMGFRVGYALAERLSKDVPRLCSELDTVKFVCKEFWSAVFRRQVDNLKTNHQGVYVIFDNQFWLLTPIHYLQHSAFCCGIIRGALTNLGYSGIVTADIVQAPAVKFNVTIQQRI</sequence>
<reference evidence="4" key="1">
    <citation type="submission" date="2022-11" db="UniProtKB">
        <authorList>
            <consortium name="WormBaseParasite"/>
        </authorList>
    </citation>
    <scope>IDENTIFICATION</scope>
</reference>
<comment type="subcellular location">
    <subcellularLocation>
        <location evidence="1">Golgi apparatus</location>
        <location evidence="1">cis-Golgi network</location>
    </subcellularLocation>
</comment>
<evidence type="ECO:0000256" key="1">
    <source>
        <dbReference type="ARBA" id="ARBA00004222"/>
    </source>
</evidence>
<dbReference type="GO" id="GO:0030008">
    <property type="term" value="C:TRAPP complex"/>
    <property type="evidence" value="ECO:0007669"/>
    <property type="project" value="TreeGrafter"/>
</dbReference>
<comment type="similarity">
    <text evidence="2">Belongs to the TRAPP small subunits family. BET3 subfamily.</text>
</comment>
<accession>A0A915I6W8</accession>
<name>A0A915I6W8_ROMCU</name>
<organism evidence="3 4">
    <name type="scientific">Romanomermis culicivorax</name>
    <name type="common">Nematode worm</name>
    <dbReference type="NCBI Taxonomy" id="13658"/>
    <lineage>
        <taxon>Eukaryota</taxon>
        <taxon>Metazoa</taxon>
        <taxon>Ecdysozoa</taxon>
        <taxon>Nematoda</taxon>
        <taxon>Enoplea</taxon>
        <taxon>Dorylaimia</taxon>
        <taxon>Mermithida</taxon>
        <taxon>Mermithoidea</taxon>
        <taxon>Mermithidae</taxon>
        <taxon>Romanomermis</taxon>
    </lineage>
</organism>
<dbReference type="GO" id="GO:0006888">
    <property type="term" value="P:endoplasmic reticulum to Golgi vesicle-mediated transport"/>
    <property type="evidence" value="ECO:0007669"/>
    <property type="project" value="TreeGrafter"/>
</dbReference>
<evidence type="ECO:0000313" key="4">
    <source>
        <dbReference type="WBParaSite" id="nRc.2.0.1.t09884-RA"/>
    </source>
</evidence>
<dbReference type="PANTHER" id="PTHR12817">
    <property type="entry name" value="TRAFFICKING PROTEIN PARTICLE COMPLEX SUBUNIT 6B"/>
    <property type="match status" value="1"/>
</dbReference>
<dbReference type="Proteomes" id="UP000887565">
    <property type="component" value="Unplaced"/>
</dbReference>